<dbReference type="GO" id="GO:0016757">
    <property type="term" value="F:glycosyltransferase activity"/>
    <property type="evidence" value="ECO:0007669"/>
    <property type="project" value="UniProtKB-KW"/>
</dbReference>
<dbReference type="PANTHER" id="PTHR43685">
    <property type="entry name" value="GLYCOSYLTRANSFERASE"/>
    <property type="match status" value="1"/>
</dbReference>
<keyword evidence="7" id="KW-1185">Reference proteome</keyword>
<dbReference type="InterPro" id="IPR029044">
    <property type="entry name" value="Nucleotide-diphossugar_trans"/>
</dbReference>
<sequence length="315" mass="36705">MTKSTKKIGVVIPTYERPKNRQSENDFVIEAVQSVLDQTIQVNDIVIAIDGKSTYLKNKLSALFPHEPIKVLESNKKVGGSQTRNLAFDNLDPADEFVAFLDDDDKWLPEKIKYQLVACEKEKDTNFFIFTNVIYDECGGDKIRPINQIASNENAANFIFKRDGYITTSSLLIPCETFAALRFTDGLKKHQDWDLILRASLIKHTRMVQISMPLVWYRMQYPGRKNSVSSVVDWHFSRNWMRQFKKLVDRDVIESFDKNQVLPGFIDDHKMNKLEKFTSYLSISRDFKFGVFNSYLRKNVFPIFISRFQRRKING</sequence>
<evidence type="ECO:0000313" key="5">
    <source>
        <dbReference type="EMBL" id="MDN6899962.1"/>
    </source>
</evidence>
<dbReference type="InterPro" id="IPR001173">
    <property type="entry name" value="Glyco_trans_2-like"/>
</dbReference>
<dbReference type="EMBL" id="SDWY01000002">
    <property type="protein sequence ID" value="MDN6899962.1"/>
    <property type="molecule type" value="Genomic_DNA"/>
</dbReference>
<keyword evidence="2" id="KW-0328">Glycosyltransferase</keyword>
<dbReference type="InterPro" id="IPR050834">
    <property type="entry name" value="Glycosyltransf_2"/>
</dbReference>
<proteinExistence type="inferred from homology"/>
<accession>A0AAJ1VQA4</accession>
<dbReference type="CDD" id="cd00761">
    <property type="entry name" value="Glyco_tranf_GTA_type"/>
    <property type="match status" value="1"/>
</dbReference>
<dbReference type="Pfam" id="PF00535">
    <property type="entry name" value="Glycos_transf_2"/>
    <property type="match status" value="1"/>
</dbReference>
<dbReference type="EMBL" id="CP029684">
    <property type="protein sequence ID" value="QAS69579.1"/>
    <property type="molecule type" value="Genomic_DNA"/>
</dbReference>
<evidence type="ECO:0000256" key="3">
    <source>
        <dbReference type="ARBA" id="ARBA00022679"/>
    </source>
</evidence>
<dbReference type="SUPFAM" id="SSF53448">
    <property type="entry name" value="Nucleotide-diphospho-sugar transferases"/>
    <property type="match status" value="1"/>
</dbReference>
<dbReference type="AlphaFoldDB" id="A0AAJ1VQA4"/>
<name>A0AAJ1VQA4_9LACO</name>
<dbReference type="PANTHER" id="PTHR43685:SF5">
    <property type="entry name" value="GLYCOSYLTRANSFERASE EPSE-RELATED"/>
    <property type="match status" value="1"/>
</dbReference>
<feature type="domain" description="Glycosyltransferase 2-like" evidence="4">
    <location>
        <begin position="10"/>
        <end position="183"/>
    </location>
</feature>
<dbReference type="RefSeq" id="WP_128685806.1">
    <property type="nucleotide sequence ID" value="NZ_CP029684.2"/>
</dbReference>
<organism evidence="5 8">
    <name type="scientific">Oenococcus sicerae</name>
    <dbReference type="NCBI Taxonomy" id="2203724"/>
    <lineage>
        <taxon>Bacteria</taxon>
        <taxon>Bacillati</taxon>
        <taxon>Bacillota</taxon>
        <taxon>Bacilli</taxon>
        <taxon>Lactobacillales</taxon>
        <taxon>Lactobacillaceae</taxon>
        <taxon>Oenococcus</taxon>
    </lineage>
</organism>
<dbReference type="Gene3D" id="3.90.550.10">
    <property type="entry name" value="Spore Coat Polysaccharide Biosynthesis Protein SpsA, Chain A"/>
    <property type="match status" value="1"/>
</dbReference>
<keyword evidence="3" id="KW-0808">Transferase</keyword>
<reference evidence="5" key="2">
    <citation type="submission" date="2019-01" db="EMBL/GenBank/DDBJ databases">
        <title>Oenococcus sicerae UCMA17102.</title>
        <authorList>
            <person name="Cousin F.J."/>
            <person name="Le Guellec R."/>
            <person name="Cretenet M."/>
        </authorList>
    </citation>
    <scope>NUCLEOTIDE SEQUENCE</scope>
    <source>
        <strain evidence="5">UCMA17102</strain>
    </source>
</reference>
<comment type="similarity">
    <text evidence="1">Belongs to the glycosyltransferase 2 family.</text>
</comment>
<protein>
    <submittedName>
        <fullName evidence="5 6">Glycosyltransferase</fullName>
    </submittedName>
</protein>
<evidence type="ECO:0000313" key="6">
    <source>
        <dbReference type="EMBL" id="QAS69579.1"/>
    </source>
</evidence>
<evidence type="ECO:0000256" key="1">
    <source>
        <dbReference type="ARBA" id="ARBA00006739"/>
    </source>
</evidence>
<evidence type="ECO:0000313" key="7">
    <source>
        <dbReference type="Proteomes" id="UP000286907"/>
    </source>
</evidence>
<evidence type="ECO:0000313" key="8">
    <source>
        <dbReference type="Proteomes" id="UP001167919"/>
    </source>
</evidence>
<dbReference type="Proteomes" id="UP000286907">
    <property type="component" value="Chromosome"/>
</dbReference>
<evidence type="ECO:0000259" key="4">
    <source>
        <dbReference type="Pfam" id="PF00535"/>
    </source>
</evidence>
<dbReference type="Proteomes" id="UP001167919">
    <property type="component" value="Unassembled WGS sequence"/>
</dbReference>
<reference evidence="6" key="3">
    <citation type="submission" date="2020-01" db="EMBL/GenBank/DDBJ databases">
        <authorList>
            <person name="Cousin F.J."/>
            <person name="Le Guellec R."/>
            <person name="Cretenet M."/>
        </authorList>
    </citation>
    <scope>NUCLEOTIDE SEQUENCE</scope>
    <source>
        <strain evidence="6">UCMA 15228</strain>
    </source>
</reference>
<evidence type="ECO:0000256" key="2">
    <source>
        <dbReference type="ARBA" id="ARBA00022676"/>
    </source>
</evidence>
<gene>
    <name evidence="6" type="ORF">DLJ48_03095</name>
    <name evidence="5" type="ORF">EVC35_02930</name>
</gene>
<reference evidence="6 7" key="1">
    <citation type="journal article" date="2019" name="Syst. Appl. Microbiol.">
        <title>Oenococcus sicerae sp. nov., isolated from French cider.</title>
        <authorList>
            <person name="Cousin F.J."/>
            <person name="Le Guellec R."/>
            <person name="Chagnot C."/>
            <person name="Goux D."/>
            <person name="Dalmasso M."/>
            <person name="Laplace J.M."/>
            <person name="Cretenet M."/>
        </authorList>
    </citation>
    <scope>NUCLEOTIDE SEQUENCE [LARGE SCALE GENOMIC DNA]</scope>
    <source>
        <strain evidence="6 7">UCMA 15228</strain>
    </source>
</reference>